<feature type="compositionally biased region" description="Basic and acidic residues" evidence="1">
    <location>
        <begin position="116"/>
        <end position="138"/>
    </location>
</feature>
<organism evidence="2">
    <name type="scientific">mine drainage metagenome</name>
    <dbReference type="NCBI Taxonomy" id="410659"/>
    <lineage>
        <taxon>unclassified sequences</taxon>
        <taxon>metagenomes</taxon>
        <taxon>ecological metagenomes</taxon>
    </lineage>
</organism>
<proteinExistence type="predicted"/>
<accession>T0ZHN5</accession>
<reference evidence="2" key="1">
    <citation type="submission" date="2013-08" db="EMBL/GenBank/DDBJ databases">
        <authorList>
            <person name="Mendez C."/>
            <person name="Richter M."/>
            <person name="Ferrer M."/>
            <person name="Sanchez J."/>
        </authorList>
    </citation>
    <scope>NUCLEOTIDE SEQUENCE</scope>
</reference>
<comment type="caution">
    <text evidence="2">The sequence shown here is derived from an EMBL/GenBank/DDBJ whole genome shotgun (WGS) entry which is preliminary data.</text>
</comment>
<evidence type="ECO:0000256" key="1">
    <source>
        <dbReference type="SAM" id="MobiDB-lite"/>
    </source>
</evidence>
<dbReference type="AlphaFoldDB" id="T0ZHN5"/>
<sequence length="157" mass="17653">EALKDAGFQINREGKDYISIKDAETGEKLRLKGAIYEQHFTPSRALEIADSAGAGSARKPDIRRANEARRELEAAIQRRTKYNEKRYQVRERPAVEINNQRQDASRGARQQAASDALDRDAVARPANDRAMRADRVDDVAMATDRAIQGTDSHPRHI</sequence>
<gene>
    <name evidence="2" type="ORF">B1A_21236</name>
</gene>
<protein>
    <submittedName>
        <fullName evidence="2">Mobilization protein A</fullName>
    </submittedName>
</protein>
<name>T0ZHN5_9ZZZZ</name>
<reference evidence="2" key="2">
    <citation type="journal article" date="2014" name="ISME J.">
        <title>Microbial stratification in low pH oxic and suboxic macroscopic growths along an acid mine drainage.</title>
        <authorList>
            <person name="Mendez-Garcia C."/>
            <person name="Mesa V."/>
            <person name="Sprenger R.R."/>
            <person name="Richter M."/>
            <person name="Diez M.S."/>
            <person name="Solano J."/>
            <person name="Bargiela R."/>
            <person name="Golyshina O.V."/>
            <person name="Manteca A."/>
            <person name="Ramos J.L."/>
            <person name="Gallego J.R."/>
            <person name="Llorente I."/>
            <person name="Martins Dos Santos V.A."/>
            <person name="Jensen O.N."/>
            <person name="Pelaez A.I."/>
            <person name="Sanchez J."/>
            <person name="Ferrer M."/>
        </authorList>
    </citation>
    <scope>NUCLEOTIDE SEQUENCE</scope>
</reference>
<feature type="non-terminal residue" evidence="2">
    <location>
        <position position="1"/>
    </location>
</feature>
<feature type="compositionally biased region" description="Basic and acidic residues" evidence="1">
    <location>
        <begin position="83"/>
        <end position="94"/>
    </location>
</feature>
<dbReference type="EMBL" id="AUZX01015697">
    <property type="protein sequence ID" value="EQD28269.1"/>
    <property type="molecule type" value="Genomic_DNA"/>
</dbReference>
<feature type="non-terminal residue" evidence="2">
    <location>
        <position position="157"/>
    </location>
</feature>
<evidence type="ECO:0000313" key="2">
    <source>
        <dbReference type="EMBL" id="EQD28269.1"/>
    </source>
</evidence>
<feature type="region of interest" description="Disordered" evidence="1">
    <location>
        <begin position="83"/>
        <end position="157"/>
    </location>
</feature>